<name>A0A9W7DH41_AMBMO</name>
<dbReference type="OrthoDB" id="21678at2759"/>
<organism evidence="2 3">
    <name type="scientific">Ambrosiozyma monospora</name>
    <name type="common">Yeast</name>
    <name type="synonym">Endomycopsis monosporus</name>
    <dbReference type="NCBI Taxonomy" id="43982"/>
    <lineage>
        <taxon>Eukaryota</taxon>
        <taxon>Fungi</taxon>
        <taxon>Dikarya</taxon>
        <taxon>Ascomycota</taxon>
        <taxon>Saccharomycotina</taxon>
        <taxon>Pichiomycetes</taxon>
        <taxon>Pichiales</taxon>
        <taxon>Pichiaceae</taxon>
        <taxon>Ambrosiozyma</taxon>
    </lineage>
</organism>
<evidence type="ECO:0000313" key="2">
    <source>
        <dbReference type="EMBL" id="GMG39888.1"/>
    </source>
</evidence>
<proteinExistence type="predicted"/>
<gene>
    <name evidence="2" type="ORF">Amon01_000571000</name>
</gene>
<dbReference type="AlphaFoldDB" id="A0A9W7DH41"/>
<feature type="compositionally biased region" description="Basic residues" evidence="1">
    <location>
        <begin position="45"/>
        <end position="57"/>
    </location>
</feature>
<accession>A0A9W7DH41</accession>
<dbReference type="Proteomes" id="UP001165063">
    <property type="component" value="Unassembled WGS sequence"/>
</dbReference>
<evidence type="ECO:0000313" key="3">
    <source>
        <dbReference type="Proteomes" id="UP001165063"/>
    </source>
</evidence>
<reference evidence="2" key="1">
    <citation type="submission" date="2023-04" db="EMBL/GenBank/DDBJ databases">
        <title>Ambrosiozyma monospora NBRC 1965.</title>
        <authorList>
            <person name="Ichikawa N."/>
            <person name="Sato H."/>
            <person name="Tonouchi N."/>
        </authorList>
    </citation>
    <scope>NUCLEOTIDE SEQUENCE</scope>
    <source>
        <strain evidence="2">NBRC 1965</strain>
    </source>
</reference>
<protein>
    <submittedName>
        <fullName evidence="2">Unnamed protein product</fullName>
    </submittedName>
</protein>
<feature type="compositionally biased region" description="Basic residues" evidence="1">
    <location>
        <begin position="187"/>
        <end position="200"/>
    </location>
</feature>
<dbReference type="EMBL" id="BSXU01003271">
    <property type="protein sequence ID" value="GMG39888.1"/>
    <property type="molecule type" value="Genomic_DNA"/>
</dbReference>
<feature type="region of interest" description="Disordered" evidence="1">
    <location>
        <begin position="140"/>
        <end position="204"/>
    </location>
</feature>
<evidence type="ECO:0000256" key="1">
    <source>
        <dbReference type="SAM" id="MobiDB-lite"/>
    </source>
</evidence>
<keyword evidence="3" id="KW-1185">Reference proteome</keyword>
<feature type="region of interest" description="Disordered" evidence="1">
    <location>
        <begin position="28"/>
        <end position="66"/>
    </location>
</feature>
<comment type="caution">
    <text evidence="2">The sequence shown here is derived from an EMBL/GenBank/DDBJ whole genome shotgun (WGS) entry which is preliminary data.</text>
</comment>
<feature type="compositionally biased region" description="Basic residues" evidence="1">
    <location>
        <begin position="152"/>
        <end position="161"/>
    </location>
</feature>
<sequence length="241" mass="27787">MPTNQLSISPELKLEIFGEDLDKPITKLKASITDNSKPKETTTNKKTKKKQNPKQKQKQSTSDIPELNNWRELGYYLETLKPVPVKQIDSNKPNSRNPLSEPLTYKICNHCDNPIFETSLSEHVKFCKEQKKKKELLLLANMPSTTNGNNHTTKKGNSKKRKLDETKDNTPMSSAAGTPAPDDHKPPAKKKKTTKKKKESRPKTQFLEDRLLMINFWLPINGKIKLRLEQLQQRHNKHRMI</sequence>